<organism evidence="5 6">
    <name type="scientific">Cetobacterium ceti</name>
    <dbReference type="NCBI Taxonomy" id="180163"/>
    <lineage>
        <taxon>Bacteria</taxon>
        <taxon>Fusobacteriati</taxon>
        <taxon>Fusobacteriota</taxon>
        <taxon>Fusobacteriia</taxon>
        <taxon>Fusobacteriales</taxon>
        <taxon>Fusobacteriaceae</taxon>
        <taxon>Cetobacterium</taxon>
    </lineage>
</organism>
<feature type="binding site" evidence="2">
    <location>
        <position position="61"/>
    </location>
    <ligand>
        <name>substrate</name>
    </ligand>
</feature>
<dbReference type="Gene3D" id="3.40.50.300">
    <property type="entry name" value="P-loop containing nucleotide triphosphate hydrolases"/>
    <property type="match status" value="1"/>
</dbReference>
<evidence type="ECO:0000256" key="1">
    <source>
        <dbReference type="PIRSR" id="PIRSR000705-1"/>
    </source>
</evidence>
<keyword evidence="5" id="KW-0418">Kinase</keyword>
<sequence>MFYKEFFEKIEMGENIMENIICIDGVVGVGKSTLGELLAKELGIKLFEEPVVNNPLLDKFYYDRKRYAFSTQVFFLNKRFEMIKEASKLDTCIMDRSIYGDVIFAKMLMEDGDMSKEEFSLYESLLKHMLESVDRPLLMIYLETTVDNAVKKIKERGRDYEQIVPRTYWESLNKNYSEYFSTYNLSELLVINVDNLDIRDNEKDREYFFSLVKNKLAEIGNKATSK</sequence>
<keyword evidence="6" id="KW-1185">Reference proteome</keyword>
<keyword evidence="5" id="KW-0808">Transferase</keyword>
<dbReference type="SUPFAM" id="SSF52540">
    <property type="entry name" value="P-loop containing nucleoside triphosphate hydrolases"/>
    <property type="match status" value="1"/>
</dbReference>
<feature type="binding site" evidence="2">
    <location>
        <position position="101"/>
    </location>
    <ligand>
        <name>substrate</name>
    </ligand>
</feature>
<feature type="binding site" evidence="3">
    <location>
        <begin position="25"/>
        <end position="33"/>
    </location>
    <ligand>
        <name>ATP</name>
        <dbReference type="ChEBI" id="CHEBI:30616"/>
    </ligand>
</feature>
<feature type="domain" description="Deoxynucleoside kinase" evidence="4">
    <location>
        <begin position="21"/>
        <end position="214"/>
    </location>
</feature>
<dbReference type="RefSeq" id="WP_078692851.1">
    <property type="nucleotide sequence ID" value="NZ_FUWX01000004.1"/>
</dbReference>
<dbReference type="AlphaFoldDB" id="A0A1T4K5G8"/>
<evidence type="ECO:0000313" key="5">
    <source>
        <dbReference type="EMBL" id="SJZ37555.1"/>
    </source>
</evidence>
<proteinExistence type="predicted"/>
<dbReference type="InterPro" id="IPR027417">
    <property type="entry name" value="P-loop_NTPase"/>
</dbReference>
<dbReference type="Proteomes" id="UP000191153">
    <property type="component" value="Unassembled WGS sequence"/>
</dbReference>
<feature type="binding site" evidence="2">
    <location>
        <position position="72"/>
    </location>
    <ligand>
        <name>substrate</name>
    </ligand>
</feature>
<dbReference type="InterPro" id="IPR002624">
    <property type="entry name" value="DCK/DGK"/>
</dbReference>
<dbReference type="CDD" id="cd01673">
    <property type="entry name" value="dNK"/>
    <property type="match status" value="1"/>
</dbReference>
<evidence type="ECO:0000256" key="3">
    <source>
        <dbReference type="PIRSR" id="PIRSR000705-3"/>
    </source>
</evidence>
<gene>
    <name evidence="5" type="ORF">SAMN02745174_00311</name>
</gene>
<evidence type="ECO:0000313" key="6">
    <source>
        <dbReference type="Proteomes" id="UP000191153"/>
    </source>
</evidence>
<accession>A0A1T4K5G8</accession>
<feature type="active site" description="Proton acceptor" evidence="1">
    <location>
        <position position="95"/>
    </location>
</feature>
<feature type="binding site" evidence="2">
    <location>
        <position position="96"/>
    </location>
    <ligand>
        <name>substrate</name>
    </ligand>
</feature>
<name>A0A1T4K5G8_9FUSO</name>
<dbReference type="Pfam" id="PF01712">
    <property type="entry name" value="dNK"/>
    <property type="match status" value="1"/>
</dbReference>
<dbReference type="PIRSF" id="PIRSF000705">
    <property type="entry name" value="DNK"/>
    <property type="match status" value="1"/>
</dbReference>
<evidence type="ECO:0000256" key="2">
    <source>
        <dbReference type="PIRSR" id="PIRSR000705-2"/>
    </source>
</evidence>
<dbReference type="EMBL" id="FUWX01000004">
    <property type="protein sequence ID" value="SJZ37555.1"/>
    <property type="molecule type" value="Genomic_DNA"/>
</dbReference>
<evidence type="ECO:0000259" key="4">
    <source>
        <dbReference type="Pfam" id="PF01712"/>
    </source>
</evidence>
<dbReference type="PANTHER" id="PTHR10513:SF35">
    <property type="entry name" value="DEOXYADENOSINE KINASE"/>
    <property type="match status" value="1"/>
</dbReference>
<dbReference type="GO" id="GO:0019136">
    <property type="term" value="F:deoxynucleoside kinase activity"/>
    <property type="evidence" value="ECO:0007669"/>
    <property type="project" value="InterPro"/>
</dbReference>
<dbReference type="STRING" id="180163.SAMN02745174_00311"/>
<protein>
    <submittedName>
        <fullName evidence="5">Deoxyadenosine/deoxycytidine kinase</fullName>
    </submittedName>
</protein>
<feature type="binding site" evidence="2">
    <location>
        <position position="49"/>
    </location>
    <ligand>
        <name>substrate</name>
    </ligand>
</feature>
<dbReference type="GO" id="GO:0005524">
    <property type="term" value="F:ATP binding"/>
    <property type="evidence" value="ECO:0007669"/>
    <property type="project" value="UniProtKB-KW"/>
</dbReference>
<dbReference type="InterPro" id="IPR031314">
    <property type="entry name" value="DNK_dom"/>
</dbReference>
<dbReference type="OrthoDB" id="9776634at2"/>
<keyword evidence="3" id="KW-0547">Nucleotide-binding</keyword>
<keyword evidence="3" id="KW-0067">ATP-binding</keyword>
<dbReference type="PANTHER" id="PTHR10513">
    <property type="entry name" value="DEOXYNUCLEOSIDE KINASE"/>
    <property type="match status" value="1"/>
</dbReference>
<dbReference type="InterPro" id="IPR050566">
    <property type="entry name" value="Deoxyribonucleoside_kinase"/>
</dbReference>
<reference evidence="5 6" key="1">
    <citation type="submission" date="2017-02" db="EMBL/GenBank/DDBJ databases">
        <authorList>
            <person name="Peterson S.W."/>
        </authorList>
    </citation>
    <scope>NUCLEOTIDE SEQUENCE [LARGE SCALE GENOMIC DNA]</scope>
    <source>
        <strain evidence="5 6">ATCC 700028</strain>
    </source>
</reference>
<feature type="binding site" evidence="2">
    <location>
        <position position="161"/>
    </location>
    <ligand>
        <name>substrate</name>
    </ligand>
</feature>
<dbReference type="GO" id="GO:0005737">
    <property type="term" value="C:cytoplasm"/>
    <property type="evidence" value="ECO:0007669"/>
    <property type="project" value="TreeGrafter"/>
</dbReference>